<proteinExistence type="predicted"/>
<dbReference type="RefSeq" id="WP_053604733.1">
    <property type="nucleotide sequence ID" value="NZ_CP012600.1"/>
</dbReference>
<dbReference type="EMBL" id="CP012600">
    <property type="protein sequence ID" value="ALC82916.1"/>
    <property type="molecule type" value="Genomic_DNA"/>
</dbReference>
<dbReference type="OrthoDB" id="2965525at2"/>
<accession>A0A0M3RAC1</accession>
<sequence>MRQKACTYVLVLLITLIGLELGGGIYEEIVVASVWSSSPTQSFALLQAENGLPLHHFWMPLHLISQVVILLALLLCWKEPHRRDLILTAILGYVVLRVPTFPYFIPELQSFT</sequence>
<gene>
    <name evidence="2" type="ORF">AM592_15965</name>
</gene>
<keyword evidence="1" id="KW-0812">Transmembrane</keyword>
<evidence type="ECO:0000313" key="2">
    <source>
        <dbReference type="EMBL" id="ALC82916.1"/>
    </source>
</evidence>
<feature type="transmembrane region" description="Helical" evidence="1">
    <location>
        <begin position="84"/>
        <end position="105"/>
    </location>
</feature>
<protein>
    <submittedName>
        <fullName evidence="2">Uncharacterized protein</fullName>
    </submittedName>
</protein>
<dbReference type="AlphaFoldDB" id="A0A0M3RAC1"/>
<organism evidence="2 3">
    <name type="scientific">Bacillus gobiensis</name>
    <dbReference type="NCBI Taxonomy" id="1441095"/>
    <lineage>
        <taxon>Bacteria</taxon>
        <taxon>Bacillati</taxon>
        <taxon>Bacillota</taxon>
        <taxon>Bacilli</taxon>
        <taxon>Bacillales</taxon>
        <taxon>Bacillaceae</taxon>
        <taxon>Bacillus</taxon>
    </lineage>
</organism>
<keyword evidence="1" id="KW-1133">Transmembrane helix</keyword>
<evidence type="ECO:0000313" key="3">
    <source>
        <dbReference type="Proteomes" id="UP000067625"/>
    </source>
</evidence>
<dbReference type="Proteomes" id="UP000067625">
    <property type="component" value="Chromosome"/>
</dbReference>
<keyword evidence="1" id="KW-0472">Membrane</keyword>
<name>A0A0M3RAC1_9BACI</name>
<evidence type="ECO:0000256" key="1">
    <source>
        <dbReference type="SAM" id="Phobius"/>
    </source>
</evidence>
<reference evidence="3" key="1">
    <citation type="submission" date="2015-08" db="EMBL/GenBank/DDBJ databases">
        <title>Genome sequencing project for genomic taxonomy and phylogenomics of Bacillus-like bacteria.</title>
        <authorList>
            <person name="Liu B."/>
            <person name="Wang J."/>
            <person name="Zhu Y."/>
            <person name="Liu G."/>
            <person name="Chen Q."/>
            <person name="Chen Z."/>
            <person name="Lan J."/>
            <person name="Che J."/>
            <person name="Ge C."/>
            <person name="Shi H."/>
            <person name="Pan Z."/>
            <person name="Liu X."/>
        </authorList>
    </citation>
    <scope>NUCLEOTIDE SEQUENCE [LARGE SCALE GENOMIC DNA]</scope>
    <source>
        <strain evidence="3">FJAT-4402</strain>
    </source>
</reference>
<dbReference type="PATRIC" id="fig|1441095.3.peg.3521"/>
<reference evidence="2 3" key="2">
    <citation type="journal article" date="2016" name="Int. J. Syst. Evol. Microbiol.">
        <title>Bacillus gobiensis sp. nov., isolated from a soil sample.</title>
        <authorList>
            <person name="Liu B."/>
            <person name="Liu G.H."/>
            <person name="Cetin S."/>
            <person name="Schumann P."/>
            <person name="Pan Z.Z."/>
            <person name="Chen Q.Q."/>
        </authorList>
    </citation>
    <scope>NUCLEOTIDE SEQUENCE [LARGE SCALE GENOMIC DNA]</scope>
    <source>
        <strain evidence="2 3">FJAT-4402</strain>
    </source>
</reference>
<keyword evidence="3" id="KW-1185">Reference proteome</keyword>
<feature type="transmembrane region" description="Helical" evidence="1">
    <location>
        <begin position="7"/>
        <end position="26"/>
    </location>
</feature>
<feature type="transmembrane region" description="Helical" evidence="1">
    <location>
        <begin position="57"/>
        <end position="77"/>
    </location>
</feature>